<keyword evidence="1" id="KW-1133">Transmembrane helix</keyword>
<reference evidence="2" key="3">
    <citation type="submission" date="2023-05" db="EMBL/GenBank/DDBJ databases">
        <authorList>
            <person name="Smith C.H."/>
        </authorList>
    </citation>
    <scope>NUCLEOTIDE SEQUENCE</scope>
    <source>
        <strain evidence="2">CHS0354</strain>
        <tissue evidence="2">Mantle</tissue>
    </source>
</reference>
<evidence type="ECO:0000313" key="2">
    <source>
        <dbReference type="EMBL" id="KAK3606168.1"/>
    </source>
</evidence>
<comment type="caution">
    <text evidence="2">The sequence shown here is derived from an EMBL/GenBank/DDBJ whole genome shotgun (WGS) entry which is preliminary data.</text>
</comment>
<dbReference type="PROSITE" id="PS51257">
    <property type="entry name" value="PROKAR_LIPOPROTEIN"/>
    <property type="match status" value="1"/>
</dbReference>
<name>A0AAE0TA10_9BIVA</name>
<feature type="transmembrane region" description="Helical" evidence="1">
    <location>
        <begin position="14"/>
        <end position="36"/>
    </location>
</feature>
<organism evidence="2 3">
    <name type="scientific">Potamilus streckersoni</name>
    <dbReference type="NCBI Taxonomy" id="2493646"/>
    <lineage>
        <taxon>Eukaryota</taxon>
        <taxon>Metazoa</taxon>
        <taxon>Spiralia</taxon>
        <taxon>Lophotrochozoa</taxon>
        <taxon>Mollusca</taxon>
        <taxon>Bivalvia</taxon>
        <taxon>Autobranchia</taxon>
        <taxon>Heteroconchia</taxon>
        <taxon>Palaeoheterodonta</taxon>
        <taxon>Unionida</taxon>
        <taxon>Unionoidea</taxon>
        <taxon>Unionidae</taxon>
        <taxon>Ambleminae</taxon>
        <taxon>Lampsilini</taxon>
        <taxon>Potamilus</taxon>
    </lineage>
</organism>
<dbReference type="EMBL" id="JAEAOA010000675">
    <property type="protein sequence ID" value="KAK3606168.1"/>
    <property type="molecule type" value="Genomic_DNA"/>
</dbReference>
<sequence>MRTSHHDDYAQERFTSVGVTTAVACTAMLCGPAVLGTRSNQEKKNKVTLGGGGGQYKKFAVEPVCVAKDFSVNF</sequence>
<keyword evidence="1" id="KW-0812">Transmembrane</keyword>
<proteinExistence type="predicted"/>
<keyword evidence="3" id="KW-1185">Reference proteome</keyword>
<protein>
    <submittedName>
        <fullName evidence="2">Uncharacterized protein</fullName>
    </submittedName>
</protein>
<dbReference type="Proteomes" id="UP001195483">
    <property type="component" value="Unassembled WGS sequence"/>
</dbReference>
<accession>A0AAE0TA10</accession>
<keyword evidence="1" id="KW-0472">Membrane</keyword>
<reference evidence="2" key="1">
    <citation type="journal article" date="2021" name="Genome Biol. Evol.">
        <title>A High-Quality Reference Genome for a Parasitic Bivalve with Doubly Uniparental Inheritance (Bivalvia: Unionida).</title>
        <authorList>
            <person name="Smith C.H."/>
        </authorList>
    </citation>
    <scope>NUCLEOTIDE SEQUENCE</scope>
    <source>
        <strain evidence="2">CHS0354</strain>
    </source>
</reference>
<evidence type="ECO:0000313" key="3">
    <source>
        <dbReference type="Proteomes" id="UP001195483"/>
    </source>
</evidence>
<reference evidence="2" key="2">
    <citation type="journal article" date="2021" name="Genome Biol. Evol.">
        <title>Developing a high-quality reference genome for a parasitic bivalve with doubly uniparental inheritance (Bivalvia: Unionida).</title>
        <authorList>
            <person name="Smith C.H."/>
        </authorList>
    </citation>
    <scope>NUCLEOTIDE SEQUENCE</scope>
    <source>
        <strain evidence="2">CHS0354</strain>
        <tissue evidence="2">Mantle</tissue>
    </source>
</reference>
<dbReference type="AlphaFoldDB" id="A0AAE0TA10"/>
<evidence type="ECO:0000256" key="1">
    <source>
        <dbReference type="SAM" id="Phobius"/>
    </source>
</evidence>
<gene>
    <name evidence="2" type="ORF">CHS0354_010802</name>
</gene>